<evidence type="ECO:0000313" key="2">
    <source>
        <dbReference type="Proteomes" id="UP001597079"/>
    </source>
</evidence>
<name>A0ABW4JMK5_9BACL</name>
<dbReference type="SFLD" id="SFLDG01129">
    <property type="entry name" value="C1.5:_HAD__Beta-PGM__Phosphata"/>
    <property type="match status" value="1"/>
</dbReference>
<organism evidence="1 2">
    <name type="scientific">Alicyclobacillus fodiniaquatilis</name>
    <dbReference type="NCBI Taxonomy" id="1661150"/>
    <lineage>
        <taxon>Bacteria</taxon>
        <taxon>Bacillati</taxon>
        <taxon>Bacillota</taxon>
        <taxon>Bacilli</taxon>
        <taxon>Bacillales</taxon>
        <taxon>Alicyclobacillaceae</taxon>
        <taxon>Alicyclobacillus</taxon>
    </lineage>
</organism>
<keyword evidence="1" id="KW-0378">Hydrolase</keyword>
<dbReference type="Gene3D" id="3.40.50.1000">
    <property type="entry name" value="HAD superfamily/HAD-like"/>
    <property type="match status" value="1"/>
</dbReference>
<dbReference type="InterPro" id="IPR023198">
    <property type="entry name" value="PGP-like_dom2"/>
</dbReference>
<evidence type="ECO:0000313" key="1">
    <source>
        <dbReference type="EMBL" id="MFD1677091.1"/>
    </source>
</evidence>
<dbReference type="PANTHER" id="PTHR43434:SF1">
    <property type="entry name" value="PHOSPHOGLYCOLATE PHOSPHATASE"/>
    <property type="match status" value="1"/>
</dbReference>
<dbReference type="InterPro" id="IPR041492">
    <property type="entry name" value="HAD_2"/>
</dbReference>
<dbReference type="SFLD" id="SFLDS00003">
    <property type="entry name" value="Haloacid_Dehalogenase"/>
    <property type="match status" value="1"/>
</dbReference>
<dbReference type="Pfam" id="PF13419">
    <property type="entry name" value="HAD_2"/>
    <property type="match status" value="1"/>
</dbReference>
<sequence>MIPFAALFDMDGTIFKTETIVDSAFEATFTSLRNENKWHGETPLAQYHSILGVPLEQVWIEVMPEASDEVRRKADQLLLSFLIEELKCGNGELYEGAKETLVELAEMGVPLFIASNGLEPYIDAIIESEGLHAIFQDLYSAGRFGTMSKTELVSKLLNDYGIQSGVFIGDRKGDIVAGAQNGLTTIGCQFGFSHFNELKDADHMVTEFFQIGKLIKRAYQSVLK</sequence>
<gene>
    <name evidence="1" type="ORF">ACFSB2_20660</name>
</gene>
<proteinExistence type="predicted"/>
<dbReference type="SUPFAM" id="SSF56784">
    <property type="entry name" value="HAD-like"/>
    <property type="match status" value="1"/>
</dbReference>
<protein>
    <submittedName>
        <fullName evidence="1">HAD-IA family hydrolase</fullName>
    </submittedName>
</protein>
<dbReference type="PANTHER" id="PTHR43434">
    <property type="entry name" value="PHOSPHOGLYCOLATE PHOSPHATASE"/>
    <property type="match status" value="1"/>
</dbReference>
<dbReference type="Proteomes" id="UP001597079">
    <property type="component" value="Unassembled WGS sequence"/>
</dbReference>
<dbReference type="InterPro" id="IPR023214">
    <property type="entry name" value="HAD_sf"/>
</dbReference>
<dbReference type="InterPro" id="IPR036412">
    <property type="entry name" value="HAD-like_sf"/>
</dbReference>
<comment type="caution">
    <text evidence="1">The sequence shown here is derived from an EMBL/GenBank/DDBJ whole genome shotgun (WGS) entry which is preliminary data.</text>
</comment>
<reference evidence="2" key="1">
    <citation type="journal article" date="2019" name="Int. J. Syst. Evol. Microbiol.">
        <title>The Global Catalogue of Microorganisms (GCM) 10K type strain sequencing project: providing services to taxonomists for standard genome sequencing and annotation.</title>
        <authorList>
            <consortium name="The Broad Institute Genomics Platform"/>
            <consortium name="The Broad Institute Genome Sequencing Center for Infectious Disease"/>
            <person name="Wu L."/>
            <person name="Ma J."/>
        </authorList>
    </citation>
    <scope>NUCLEOTIDE SEQUENCE [LARGE SCALE GENOMIC DNA]</scope>
    <source>
        <strain evidence="2">CGMCC 1.12286</strain>
    </source>
</reference>
<dbReference type="Gene3D" id="1.10.150.240">
    <property type="entry name" value="Putative phosphatase, domain 2"/>
    <property type="match status" value="1"/>
</dbReference>
<accession>A0ABW4JMK5</accession>
<keyword evidence="2" id="KW-1185">Reference proteome</keyword>
<dbReference type="InterPro" id="IPR006439">
    <property type="entry name" value="HAD-SF_hydro_IA"/>
</dbReference>
<dbReference type="GO" id="GO:0016787">
    <property type="term" value="F:hydrolase activity"/>
    <property type="evidence" value="ECO:0007669"/>
    <property type="project" value="UniProtKB-KW"/>
</dbReference>
<dbReference type="RefSeq" id="WP_377945000.1">
    <property type="nucleotide sequence ID" value="NZ_JBHUCX010000083.1"/>
</dbReference>
<dbReference type="InterPro" id="IPR050155">
    <property type="entry name" value="HAD-like_hydrolase_sf"/>
</dbReference>
<dbReference type="NCBIfam" id="TIGR01549">
    <property type="entry name" value="HAD-SF-IA-v1"/>
    <property type="match status" value="1"/>
</dbReference>
<dbReference type="EMBL" id="JBHUCX010000083">
    <property type="protein sequence ID" value="MFD1677091.1"/>
    <property type="molecule type" value="Genomic_DNA"/>
</dbReference>